<keyword evidence="11" id="KW-1185">Reference proteome</keyword>
<evidence type="ECO:0000256" key="5">
    <source>
        <dbReference type="ARBA" id="ARBA00023211"/>
    </source>
</evidence>
<dbReference type="KEGG" id="vta:B0538"/>
<dbReference type="Gene3D" id="3.10.310.20">
    <property type="entry name" value="DHHA2 domain"/>
    <property type="match status" value="1"/>
</dbReference>
<keyword evidence="8" id="KW-0732">Signal</keyword>
<dbReference type="NCBIfam" id="NF003877">
    <property type="entry name" value="PRK05427.1"/>
    <property type="match status" value="1"/>
</dbReference>
<dbReference type="Proteomes" id="UP000235828">
    <property type="component" value="Chromosome B"/>
</dbReference>
<name>A0A2N8ZJQ8_9VIBR</name>
<dbReference type="SMART" id="SM01131">
    <property type="entry name" value="DHHA2"/>
    <property type="match status" value="1"/>
</dbReference>
<evidence type="ECO:0000256" key="4">
    <source>
        <dbReference type="ARBA" id="ARBA00022801"/>
    </source>
</evidence>
<proteinExistence type="predicted"/>
<dbReference type="RefSeq" id="WP_102524466.1">
    <property type="nucleotide sequence ID" value="NZ_LT960612.1"/>
</dbReference>
<dbReference type="AlphaFoldDB" id="A0A2N8ZJQ8"/>
<organism evidence="10 11">
    <name type="scientific">Vibrio tapetis subsp. tapetis</name>
    <dbReference type="NCBI Taxonomy" id="1671868"/>
    <lineage>
        <taxon>Bacteria</taxon>
        <taxon>Pseudomonadati</taxon>
        <taxon>Pseudomonadota</taxon>
        <taxon>Gammaproteobacteria</taxon>
        <taxon>Vibrionales</taxon>
        <taxon>Vibrionaceae</taxon>
        <taxon>Vibrio</taxon>
    </lineage>
</organism>
<comment type="catalytic activity">
    <reaction evidence="7">
        <text>diphosphate + H2O = 2 phosphate + H(+)</text>
        <dbReference type="Rhea" id="RHEA:24576"/>
        <dbReference type="ChEBI" id="CHEBI:15377"/>
        <dbReference type="ChEBI" id="CHEBI:15378"/>
        <dbReference type="ChEBI" id="CHEBI:33019"/>
        <dbReference type="ChEBI" id="CHEBI:43474"/>
        <dbReference type="EC" id="3.6.1.1"/>
    </reaction>
</comment>
<evidence type="ECO:0000259" key="9">
    <source>
        <dbReference type="SMART" id="SM01131"/>
    </source>
</evidence>
<evidence type="ECO:0000256" key="7">
    <source>
        <dbReference type="ARBA" id="ARBA00047820"/>
    </source>
</evidence>
<dbReference type="GO" id="GO:0005737">
    <property type="term" value="C:cytoplasm"/>
    <property type="evidence" value="ECO:0007669"/>
    <property type="project" value="InterPro"/>
</dbReference>
<keyword evidence="5" id="KW-0464">Manganese</keyword>
<dbReference type="InterPro" id="IPR038763">
    <property type="entry name" value="DHH_sf"/>
</dbReference>
<dbReference type="InterPro" id="IPR004097">
    <property type="entry name" value="DHHA2"/>
</dbReference>
<dbReference type="EMBL" id="LT960612">
    <property type="protein sequence ID" value="SON52149.1"/>
    <property type="molecule type" value="Genomic_DNA"/>
</dbReference>
<keyword evidence="4" id="KW-0378">Hydrolase</keyword>
<dbReference type="PANTHER" id="PTHR12112:SF22">
    <property type="entry name" value="MANGANESE-DEPENDENT INORGANIC PYROPHOSPHATASE-RELATED"/>
    <property type="match status" value="1"/>
</dbReference>
<evidence type="ECO:0000256" key="3">
    <source>
        <dbReference type="ARBA" id="ARBA00022723"/>
    </source>
</evidence>
<feature type="signal peptide" evidence="8">
    <location>
        <begin position="1"/>
        <end position="19"/>
    </location>
</feature>
<sequence length="337" mass="36339">MKKTALVIALSLTCASAAAFDLGNPTNNDTSNLVWTGHISPDTDTVTSAIAAAHIYGGQAVVPEQINPESTFVLEYCKTQTPPVLNDFSGKKVGLVDFNQKTQLQKTIDESSIVAIVDHHAIGGQPVNLSQVATLDIRPWGSAATILADRAEKMGKVLSKQVACTTLAGILSDTVVLESPTTTEYDHKYAKSLAKQAGIKDLHDFGQKMLIAKSDLSHLSALEILTMDYKNFEFSGKKVGIGVAETLTADQLIARKDEFIQAMQAHKKAKGLDHLFFSVTDTKNKQANLIWIDAADAKVAQQAFQHSEIDAWLTLPGVTSRKRQIGPSIQKAVASLN</sequence>
<dbReference type="Gene3D" id="3.90.1640.10">
    <property type="entry name" value="inorganic pyrophosphatase (n-terminal core)"/>
    <property type="match status" value="1"/>
</dbReference>
<comment type="cofactor">
    <cofactor evidence="1">
        <name>Mn(2+)</name>
        <dbReference type="ChEBI" id="CHEBI:29035"/>
    </cofactor>
</comment>
<dbReference type="SUPFAM" id="SSF64182">
    <property type="entry name" value="DHH phosphoesterases"/>
    <property type="match status" value="1"/>
</dbReference>
<evidence type="ECO:0000256" key="1">
    <source>
        <dbReference type="ARBA" id="ARBA00001936"/>
    </source>
</evidence>
<keyword evidence="3" id="KW-0479">Metal-binding</keyword>
<dbReference type="InterPro" id="IPR001667">
    <property type="entry name" value="DDH_dom"/>
</dbReference>
<feature type="chain" id="PRO_5014964509" description="inorganic diphosphatase" evidence="8">
    <location>
        <begin position="20"/>
        <end position="337"/>
    </location>
</feature>
<evidence type="ECO:0000256" key="8">
    <source>
        <dbReference type="SAM" id="SignalP"/>
    </source>
</evidence>
<evidence type="ECO:0000256" key="2">
    <source>
        <dbReference type="ARBA" id="ARBA00012146"/>
    </source>
</evidence>
<evidence type="ECO:0000313" key="10">
    <source>
        <dbReference type="EMBL" id="SON52149.1"/>
    </source>
</evidence>
<dbReference type="EC" id="3.6.1.1" evidence="2"/>
<dbReference type="GO" id="GO:0004427">
    <property type="term" value="F:inorganic diphosphate phosphatase activity"/>
    <property type="evidence" value="ECO:0007669"/>
    <property type="project" value="UniProtKB-EC"/>
</dbReference>
<evidence type="ECO:0000313" key="11">
    <source>
        <dbReference type="Proteomes" id="UP000235828"/>
    </source>
</evidence>
<reference evidence="10 11" key="1">
    <citation type="submission" date="2017-10" db="EMBL/GenBank/DDBJ databases">
        <authorList>
            <person name="Banno H."/>
            <person name="Chua N.-H."/>
        </authorList>
    </citation>
    <scope>NUCLEOTIDE SEQUENCE [LARGE SCALE GENOMIC DNA]</scope>
    <source>
        <strain evidence="10">Vibrio tapetis CECT4600</strain>
    </source>
</reference>
<dbReference type="InterPro" id="IPR038222">
    <property type="entry name" value="DHHA2_dom_sf"/>
</dbReference>
<protein>
    <recommendedName>
        <fullName evidence="2">inorganic diphosphatase</fullName>
        <ecNumber evidence="2">3.6.1.1</ecNumber>
    </recommendedName>
    <alternativeName>
        <fullName evidence="6">Pyrophosphate phospho-hydrolase</fullName>
    </alternativeName>
</protein>
<gene>
    <name evidence="10" type="ORF">VTAP4600_B0538</name>
</gene>
<dbReference type="Pfam" id="PF02833">
    <property type="entry name" value="DHHA2"/>
    <property type="match status" value="1"/>
</dbReference>
<dbReference type="GO" id="GO:0046872">
    <property type="term" value="F:metal ion binding"/>
    <property type="evidence" value="ECO:0007669"/>
    <property type="project" value="UniProtKB-KW"/>
</dbReference>
<dbReference type="PANTHER" id="PTHR12112">
    <property type="entry name" value="BNIP - RELATED"/>
    <property type="match status" value="1"/>
</dbReference>
<accession>A0A2N8ZJQ8</accession>
<dbReference type="Pfam" id="PF01368">
    <property type="entry name" value="DHH"/>
    <property type="match status" value="1"/>
</dbReference>
<feature type="domain" description="DHHA2" evidence="9">
    <location>
        <begin position="206"/>
        <end position="333"/>
    </location>
</feature>
<dbReference type="OrthoDB" id="9766150at2"/>
<evidence type="ECO:0000256" key="6">
    <source>
        <dbReference type="ARBA" id="ARBA00032535"/>
    </source>
</evidence>